<dbReference type="RefSeq" id="WP_220210191.1">
    <property type="nucleotide sequence ID" value="NZ_BNJK01000002.1"/>
</dbReference>
<sequence length="67" mass="7844">MEQEPSTEPKWATELREMIRQVVREEIALHMERVVRHRAWLPGSALPRLVTPSHTSRSASREETPQQ</sequence>
<dbReference type="Proteomes" id="UP000597444">
    <property type="component" value="Unassembled WGS sequence"/>
</dbReference>
<feature type="region of interest" description="Disordered" evidence="1">
    <location>
        <begin position="44"/>
        <end position="67"/>
    </location>
</feature>
<proteinExistence type="predicted"/>
<evidence type="ECO:0000256" key="1">
    <source>
        <dbReference type="SAM" id="MobiDB-lite"/>
    </source>
</evidence>
<keyword evidence="3" id="KW-1185">Reference proteome</keyword>
<protein>
    <submittedName>
        <fullName evidence="2">Uncharacterized protein</fullName>
    </submittedName>
</protein>
<evidence type="ECO:0000313" key="3">
    <source>
        <dbReference type="Proteomes" id="UP000597444"/>
    </source>
</evidence>
<accession>A0A8J3N5X3</accession>
<dbReference type="EMBL" id="BNJK01000002">
    <property type="protein sequence ID" value="GHO99549.1"/>
    <property type="molecule type" value="Genomic_DNA"/>
</dbReference>
<reference evidence="2" key="1">
    <citation type="submission" date="2020-10" db="EMBL/GenBank/DDBJ databases">
        <title>Taxonomic study of unclassified bacteria belonging to the class Ktedonobacteria.</title>
        <authorList>
            <person name="Yabe S."/>
            <person name="Wang C.M."/>
            <person name="Zheng Y."/>
            <person name="Sakai Y."/>
            <person name="Cavaletti L."/>
            <person name="Monciardini P."/>
            <person name="Donadio S."/>
        </authorList>
    </citation>
    <scope>NUCLEOTIDE SEQUENCE</scope>
    <source>
        <strain evidence="2">ID150040</strain>
    </source>
</reference>
<comment type="caution">
    <text evidence="2">The sequence shown here is derived from an EMBL/GenBank/DDBJ whole genome shotgun (WGS) entry which is preliminary data.</text>
</comment>
<dbReference type="AlphaFoldDB" id="A0A8J3N5X3"/>
<organism evidence="2 3">
    <name type="scientific">Reticulibacter mediterranei</name>
    <dbReference type="NCBI Taxonomy" id="2778369"/>
    <lineage>
        <taxon>Bacteria</taxon>
        <taxon>Bacillati</taxon>
        <taxon>Chloroflexota</taxon>
        <taxon>Ktedonobacteria</taxon>
        <taxon>Ktedonobacterales</taxon>
        <taxon>Reticulibacteraceae</taxon>
        <taxon>Reticulibacter</taxon>
    </lineage>
</organism>
<evidence type="ECO:0000313" key="2">
    <source>
        <dbReference type="EMBL" id="GHO99549.1"/>
    </source>
</evidence>
<gene>
    <name evidence="2" type="ORF">KSF_095970</name>
</gene>
<name>A0A8J3N5X3_9CHLR</name>